<dbReference type="PANTHER" id="PTHR13622:SF13">
    <property type="entry name" value="NUDIX HYDROLASE DOMAIN-CONTAINING PROTEIN"/>
    <property type="match status" value="1"/>
</dbReference>
<evidence type="ECO:0000259" key="1">
    <source>
        <dbReference type="PROSITE" id="PS51462"/>
    </source>
</evidence>
<protein>
    <submittedName>
        <fullName evidence="2">Thiamine pyrophosphokinase-related protein</fullName>
    </submittedName>
</protein>
<dbReference type="PANTHER" id="PTHR13622">
    <property type="entry name" value="THIAMIN PYROPHOSPHOKINASE"/>
    <property type="match status" value="1"/>
</dbReference>
<reference evidence="2 3" key="1">
    <citation type="submission" date="2024-07" db="EMBL/GenBank/DDBJ databases">
        <title>Section-level genome sequencing and comparative genomics of Aspergillus sections Usti and Cavernicolus.</title>
        <authorList>
            <consortium name="Lawrence Berkeley National Laboratory"/>
            <person name="Nybo J.L."/>
            <person name="Vesth T.C."/>
            <person name="Theobald S."/>
            <person name="Frisvad J.C."/>
            <person name="Larsen T.O."/>
            <person name="Kjaerboelling I."/>
            <person name="Rothschild-Mancinelli K."/>
            <person name="Lyhne E.K."/>
            <person name="Kogle M.E."/>
            <person name="Barry K."/>
            <person name="Clum A."/>
            <person name="Na H."/>
            <person name="Ledsgaard L."/>
            <person name="Lin J."/>
            <person name="Lipzen A."/>
            <person name="Kuo A."/>
            <person name="Riley R."/>
            <person name="Mondo S."/>
            <person name="LaButti K."/>
            <person name="Haridas S."/>
            <person name="Pangalinan J."/>
            <person name="Salamov A.A."/>
            <person name="Simmons B.A."/>
            <person name="Magnuson J.K."/>
            <person name="Chen J."/>
            <person name="Drula E."/>
            <person name="Henrissat B."/>
            <person name="Wiebenga A."/>
            <person name="Lubbers R.J."/>
            <person name="Gomes A.C."/>
            <person name="Makela M.R."/>
            <person name="Stajich J."/>
            <person name="Grigoriev I.V."/>
            <person name="Mortensen U.H."/>
            <person name="De vries R.P."/>
            <person name="Baker S.E."/>
            <person name="Andersen M.R."/>
        </authorList>
    </citation>
    <scope>NUCLEOTIDE SEQUENCE [LARGE SCALE GENOMIC DNA]</scope>
    <source>
        <strain evidence="2 3">CBS 600.67</strain>
    </source>
</reference>
<organism evidence="2 3">
    <name type="scientific">Aspergillus cavernicola</name>
    <dbReference type="NCBI Taxonomy" id="176166"/>
    <lineage>
        <taxon>Eukaryota</taxon>
        <taxon>Fungi</taxon>
        <taxon>Dikarya</taxon>
        <taxon>Ascomycota</taxon>
        <taxon>Pezizomycotina</taxon>
        <taxon>Eurotiomycetes</taxon>
        <taxon>Eurotiomycetidae</taxon>
        <taxon>Eurotiales</taxon>
        <taxon>Aspergillaceae</taxon>
        <taxon>Aspergillus</taxon>
        <taxon>Aspergillus subgen. Nidulantes</taxon>
    </lineage>
</organism>
<keyword evidence="3" id="KW-1185">Reference proteome</keyword>
<name>A0ABR4I3F5_9EURO</name>
<dbReference type="EMBL" id="JBFXLS010000063">
    <property type="protein sequence ID" value="KAL2821398.1"/>
    <property type="molecule type" value="Genomic_DNA"/>
</dbReference>
<dbReference type="CDD" id="cd03676">
    <property type="entry name" value="NUDIX_Tnr3_like"/>
    <property type="match status" value="1"/>
</dbReference>
<gene>
    <name evidence="2" type="ORF">BDW59DRAFT_181158</name>
</gene>
<sequence length="328" mass="36078">MTKTILDVVKECDNFDPNSQPKGPGAKCYTFHVNGYNTTTLGYLLPSIVQKIHWSSNSSWSINHSQKTVTLATPPTATSAMRSSVLEDTLQATKRQATISILESWRDESFPVYGPRGEIVLEIERCASALFGIVTYGVQLVCFVKNNQEDQDSTLLLWIGKRSTQKQTYPGLLDTTAAGGLSAHKRPLEALITEAREEAALPEKLVRENVKPTGYLSYYHVRGPKAGGGGGGGGDSESGLFQPEIEYTYELELDASVVLEPGDSEVESFRLYPVAEVLDALREGLFKPNSGIVVVDFLIRHGVLKREEEILGHLHRELELPVLIQASD</sequence>
<dbReference type="InterPro" id="IPR031804">
    <property type="entry name" value="DUF4743"/>
</dbReference>
<dbReference type="InterPro" id="IPR000086">
    <property type="entry name" value="NUDIX_hydrolase_dom"/>
</dbReference>
<dbReference type="InterPro" id="IPR015797">
    <property type="entry name" value="NUDIX_hydrolase-like_dom_sf"/>
</dbReference>
<proteinExistence type="predicted"/>
<dbReference type="Pfam" id="PF15916">
    <property type="entry name" value="DUF4743"/>
    <property type="match status" value="1"/>
</dbReference>
<accession>A0ABR4I3F5</accession>
<dbReference type="Gene3D" id="3.90.79.10">
    <property type="entry name" value="Nucleoside Triphosphate Pyrophosphohydrolase"/>
    <property type="match status" value="1"/>
</dbReference>
<dbReference type="SUPFAM" id="SSF55811">
    <property type="entry name" value="Nudix"/>
    <property type="match status" value="1"/>
</dbReference>
<feature type="domain" description="Nudix hydrolase" evidence="1">
    <location>
        <begin position="135"/>
        <end position="294"/>
    </location>
</feature>
<dbReference type="Pfam" id="PF00293">
    <property type="entry name" value="NUDIX"/>
    <property type="match status" value="1"/>
</dbReference>
<dbReference type="PROSITE" id="PS51462">
    <property type="entry name" value="NUDIX"/>
    <property type="match status" value="1"/>
</dbReference>
<dbReference type="Proteomes" id="UP001610335">
    <property type="component" value="Unassembled WGS sequence"/>
</dbReference>
<evidence type="ECO:0000313" key="2">
    <source>
        <dbReference type="EMBL" id="KAL2821398.1"/>
    </source>
</evidence>
<comment type="caution">
    <text evidence="2">The sequence shown here is derived from an EMBL/GenBank/DDBJ whole genome shotgun (WGS) entry which is preliminary data.</text>
</comment>
<evidence type="ECO:0000313" key="3">
    <source>
        <dbReference type="Proteomes" id="UP001610335"/>
    </source>
</evidence>